<evidence type="ECO:0000256" key="5">
    <source>
        <dbReference type="ARBA" id="ARBA00022989"/>
    </source>
</evidence>
<keyword evidence="10" id="KW-1185">Reference proteome</keyword>
<dbReference type="InterPro" id="IPR011701">
    <property type="entry name" value="MFS"/>
</dbReference>
<evidence type="ECO:0000313" key="9">
    <source>
        <dbReference type="EMBL" id="NYI99665.1"/>
    </source>
</evidence>
<dbReference type="GO" id="GO:0022857">
    <property type="term" value="F:transmembrane transporter activity"/>
    <property type="evidence" value="ECO:0007669"/>
    <property type="project" value="InterPro"/>
</dbReference>
<evidence type="ECO:0000256" key="7">
    <source>
        <dbReference type="SAM" id="Phobius"/>
    </source>
</evidence>
<dbReference type="PROSITE" id="PS00216">
    <property type="entry name" value="SUGAR_TRANSPORT_1"/>
    <property type="match status" value="1"/>
</dbReference>
<protein>
    <submittedName>
        <fullName evidence="9">MFS family permease</fullName>
    </submittedName>
</protein>
<name>A0A853BY28_9ACTN</name>
<dbReference type="InterPro" id="IPR036259">
    <property type="entry name" value="MFS_trans_sf"/>
</dbReference>
<dbReference type="Gene3D" id="1.20.1720.10">
    <property type="entry name" value="Multidrug resistance protein D"/>
    <property type="match status" value="1"/>
</dbReference>
<evidence type="ECO:0000256" key="4">
    <source>
        <dbReference type="ARBA" id="ARBA00022692"/>
    </source>
</evidence>
<evidence type="ECO:0000313" key="10">
    <source>
        <dbReference type="Proteomes" id="UP000530424"/>
    </source>
</evidence>
<evidence type="ECO:0000256" key="2">
    <source>
        <dbReference type="ARBA" id="ARBA00022448"/>
    </source>
</evidence>
<reference evidence="9 10" key="1">
    <citation type="submission" date="2020-07" db="EMBL/GenBank/DDBJ databases">
        <title>Sequencing the genomes of 1000 actinobacteria strains.</title>
        <authorList>
            <person name="Klenk H.-P."/>
        </authorList>
    </citation>
    <scope>NUCLEOTIDE SEQUENCE [LARGE SCALE GENOMIC DNA]</scope>
    <source>
        <strain evidence="9 10">DSM 103833</strain>
    </source>
</reference>
<dbReference type="RefSeq" id="WP_343047007.1">
    <property type="nucleotide sequence ID" value="NZ_JACCFP010000001.1"/>
</dbReference>
<dbReference type="PANTHER" id="PTHR42718">
    <property type="entry name" value="MAJOR FACILITATOR SUPERFAMILY MULTIDRUG TRANSPORTER MFSC"/>
    <property type="match status" value="1"/>
</dbReference>
<keyword evidence="2" id="KW-0813">Transport</keyword>
<sequence length="471" mass="48897">MTTTSLDDGVATPSRPPKMTPREWGLLLVLCGALFLEGIDIAMLNVAVPAIAADVGLSTGSAHWVISAYVLGYGGFMLLGGRSADLLGRRRVFLTALVVFIAFSGLGGFATESWMVVVARFVTGVAAGFMTPAGLSIITTSFPEGPLRDRAVVIYGATGAAGFSLGMVAGGLLTTASWRWVFFAPVVLGAVLLVLGRALIRADEARTAAPARFDVVGALTVTGAMVAIVYGIVSLGEDRETTRGVVVAVVAALLLAAFVLHERRTPYPLVRLGILREGLVLSASTVGLLFMGSFFGFQLVGTLYLQDLKGWSPLETGLTFAIMGIDLILAPVLTPRLVQRFGNGAVLVAGLAAATAAYALLLRLDSGWGYVDLLPSLVLVGIAFTLAYGPVTLAAAEGVDESEQGLASGVLYTAFQFGGAVGLAVVSIVLAGHGSQDADDYRRAFLVPTVLGGLAILAALVPLLRRQVTAR</sequence>
<comment type="subcellular location">
    <subcellularLocation>
        <location evidence="1">Cell membrane</location>
        <topology evidence="1">Multi-pass membrane protein</topology>
    </subcellularLocation>
</comment>
<keyword evidence="5 7" id="KW-1133">Transmembrane helix</keyword>
<dbReference type="Gene3D" id="1.20.1250.20">
    <property type="entry name" value="MFS general substrate transporter like domains"/>
    <property type="match status" value="1"/>
</dbReference>
<feature type="transmembrane region" description="Helical" evidence="7">
    <location>
        <begin position="92"/>
        <end position="111"/>
    </location>
</feature>
<feature type="transmembrane region" description="Helical" evidence="7">
    <location>
        <begin position="117"/>
        <end position="140"/>
    </location>
</feature>
<dbReference type="CDD" id="cd17321">
    <property type="entry name" value="MFS_MMR_MDR_like"/>
    <property type="match status" value="1"/>
</dbReference>
<keyword evidence="3" id="KW-1003">Cell membrane</keyword>
<keyword evidence="4 7" id="KW-0812">Transmembrane</keyword>
<feature type="transmembrane region" description="Helical" evidence="7">
    <location>
        <begin position="341"/>
        <end position="361"/>
    </location>
</feature>
<dbReference type="SUPFAM" id="SSF103473">
    <property type="entry name" value="MFS general substrate transporter"/>
    <property type="match status" value="1"/>
</dbReference>
<feature type="transmembrane region" description="Helical" evidence="7">
    <location>
        <begin position="212"/>
        <end position="235"/>
    </location>
</feature>
<gene>
    <name evidence="9" type="ORF">HNR19_000364</name>
</gene>
<dbReference type="InterPro" id="IPR020846">
    <property type="entry name" value="MFS_dom"/>
</dbReference>
<feature type="transmembrane region" description="Helical" evidence="7">
    <location>
        <begin position="444"/>
        <end position="464"/>
    </location>
</feature>
<evidence type="ECO:0000259" key="8">
    <source>
        <dbReference type="PROSITE" id="PS50850"/>
    </source>
</evidence>
<feature type="transmembrane region" description="Helical" evidence="7">
    <location>
        <begin position="317"/>
        <end position="334"/>
    </location>
</feature>
<feature type="transmembrane region" description="Helical" evidence="7">
    <location>
        <begin position="280"/>
        <end position="305"/>
    </location>
</feature>
<dbReference type="PROSITE" id="PS50850">
    <property type="entry name" value="MFS"/>
    <property type="match status" value="1"/>
</dbReference>
<feature type="transmembrane region" description="Helical" evidence="7">
    <location>
        <begin position="24"/>
        <end position="48"/>
    </location>
</feature>
<evidence type="ECO:0000256" key="1">
    <source>
        <dbReference type="ARBA" id="ARBA00004651"/>
    </source>
</evidence>
<dbReference type="InterPro" id="IPR005829">
    <property type="entry name" value="Sugar_transporter_CS"/>
</dbReference>
<feature type="transmembrane region" description="Helical" evidence="7">
    <location>
        <begin position="373"/>
        <end position="396"/>
    </location>
</feature>
<dbReference type="AlphaFoldDB" id="A0A853BY28"/>
<feature type="transmembrane region" description="Helical" evidence="7">
    <location>
        <begin position="180"/>
        <end position="200"/>
    </location>
</feature>
<feature type="domain" description="Major facilitator superfamily (MFS) profile" evidence="8">
    <location>
        <begin position="26"/>
        <end position="470"/>
    </location>
</feature>
<evidence type="ECO:0000256" key="3">
    <source>
        <dbReference type="ARBA" id="ARBA00022475"/>
    </source>
</evidence>
<proteinExistence type="predicted"/>
<comment type="caution">
    <text evidence="9">The sequence shown here is derived from an EMBL/GenBank/DDBJ whole genome shotgun (WGS) entry which is preliminary data.</text>
</comment>
<feature type="transmembrane region" description="Helical" evidence="7">
    <location>
        <begin position="241"/>
        <end position="260"/>
    </location>
</feature>
<dbReference type="PANTHER" id="PTHR42718:SF46">
    <property type="entry name" value="BLR6921 PROTEIN"/>
    <property type="match status" value="1"/>
</dbReference>
<dbReference type="GO" id="GO:0005886">
    <property type="term" value="C:plasma membrane"/>
    <property type="evidence" value="ECO:0007669"/>
    <property type="project" value="UniProtKB-SubCell"/>
</dbReference>
<dbReference type="Proteomes" id="UP000530424">
    <property type="component" value="Unassembled WGS sequence"/>
</dbReference>
<feature type="transmembrane region" description="Helical" evidence="7">
    <location>
        <begin position="60"/>
        <end position="80"/>
    </location>
</feature>
<feature type="transmembrane region" description="Helical" evidence="7">
    <location>
        <begin position="152"/>
        <end position="174"/>
    </location>
</feature>
<dbReference type="Pfam" id="PF07690">
    <property type="entry name" value="MFS_1"/>
    <property type="match status" value="1"/>
</dbReference>
<dbReference type="EMBL" id="JACCFP010000001">
    <property type="protein sequence ID" value="NYI99665.1"/>
    <property type="molecule type" value="Genomic_DNA"/>
</dbReference>
<organism evidence="9 10">
    <name type="scientific">Nocardioides thalensis</name>
    <dbReference type="NCBI Taxonomy" id="1914755"/>
    <lineage>
        <taxon>Bacteria</taxon>
        <taxon>Bacillati</taxon>
        <taxon>Actinomycetota</taxon>
        <taxon>Actinomycetes</taxon>
        <taxon>Propionibacteriales</taxon>
        <taxon>Nocardioidaceae</taxon>
        <taxon>Nocardioides</taxon>
    </lineage>
</organism>
<feature type="transmembrane region" description="Helical" evidence="7">
    <location>
        <begin position="408"/>
        <end position="432"/>
    </location>
</feature>
<evidence type="ECO:0000256" key="6">
    <source>
        <dbReference type="ARBA" id="ARBA00023136"/>
    </source>
</evidence>
<accession>A0A853BY28</accession>
<keyword evidence="6 7" id="KW-0472">Membrane</keyword>